<reference evidence="5 6" key="1">
    <citation type="submission" date="2019-06" db="EMBL/GenBank/DDBJ databases">
        <title>Sequencing the genomes of 1000 actinobacteria strains.</title>
        <authorList>
            <person name="Klenk H.-P."/>
        </authorList>
    </citation>
    <scope>NUCLEOTIDE SEQUENCE [LARGE SCALE GENOMIC DNA]</scope>
    <source>
        <strain evidence="5 6">DSM 102200</strain>
    </source>
</reference>
<feature type="domain" description="Solute-binding protein family 3/N-terminal" evidence="4">
    <location>
        <begin position="40"/>
        <end position="269"/>
    </location>
</feature>
<dbReference type="OrthoDB" id="9807888at2"/>
<keyword evidence="2" id="KW-0813">Transport</keyword>
<evidence type="ECO:0000313" key="5">
    <source>
        <dbReference type="EMBL" id="TQL95025.1"/>
    </source>
</evidence>
<dbReference type="PROSITE" id="PS51257">
    <property type="entry name" value="PROKAR_LIPOPROTEIN"/>
    <property type="match status" value="1"/>
</dbReference>
<dbReference type="InterPro" id="IPR001638">
    <property type="entry name" value="Solute-binding_3/MltF_N"/>
</dbReference>
<evidence type="ECO:0000256" key="3">
    <source>
        <dbReference type="ARBA" id="ARBA00022729"/>
    </source>
</evidence>
<dbReference type="GO" id="GO:0005576">
    <property type="term" value="C:extracellular region"/>
    <property type="evidence" value="ECO:0007669"/>
    <property type="project" value="TreeGrafter"/>
</dbReference>
<comment type="similarity">
    <text evidence="1">Belongs to the bacterial solute-binding protein 3 family.</text>
</comment>
<proteinExistence type="inferred from homology"/>
<evidence type="ECO:0000256" key="1">
    <source>
        <dbReference type="ARBA" id="ARBA00010333"/>
    </source>
</evidence>
<comment type="caution">
    <text evidence="5">The sequence shown here is derived from an EMBL/GenBank/DDBJ whole genome shotgun (WGS) entry which is preliminary data.</text>
</comment>
<sequence length="285" mass="30443">MRVRHFGVAVAALAVATMGISGCGAKKAGSVVDKAKNDKKLTIGVKFDQPGIGLKKPDGTVEGFDVDVAKYIAGKLGVTEKNITWKETISANRESFLKNGSDDLVLASYSITAARLPLVTFGGPYLIPHQDILVRGDDTSIKTFADLKGKRVCQVSGSNSWKNLTDGTNKFNQKVAIKLVPANAYEECITKLKGGSLDAISTDSTILAGYAAREGTAVKVDNVPFTDEKYGVGIKKGDVKTCNAVNKAITEMYADGTAKKLVDKWFTPEHLQFDTSKPPAFQGCS</sequence>
<dbReference type="RefSeq" id="WP_141952822.1">
    <property type="nucleotide sequence ID" value="NZ_VFOZ01000001.1"/>
</dbReference>
<organism evidence="5 6">
    <name type="scientific">Actinoallomurus bryophytorum</name>
    <dbReference type="NCBI Taxonomy" id="1490222"/>
    <lineage>
        <taxon>Bacteria</taxon>
        <taxon>Bacillati</taxon>
        <taxon>Actinomycetota</taxon>
        <taxon>Actinomycetes</taxon>
        <taxon>Streptosporangiales</taxon>
        <taxon>Thermomonosporaceae</taxon>
        <taxon>Actinoallomurus</taxon>
    </lineage>
</organism>
<name>A0A543CD72_9ACTN</name>
<dbReference type="AlphaFoldDB" id="A0A543CD72"/>
<accession>A0A543CD72</accession>
<dbReference type="CDD" id="cd13690">
    <property type="entry name" value="PBP2_GluB"/>
    <property type="match status" value="1"/>
</dbReference>
<dbReference type="GO" id="GO:0030288">
    <property type="term" value="C:outer membrane-bounded periplasmic space"/>
    <property type="evidence" value="ECO:0007669"/>
    <property type="project" value="TreeGrafter"/>
</dbReference>
<dbReference type="PANTHER" id="PTHR30085">
    <property type="entry name" value="AMINO ACID ABC TRANSPORTER PERMEASE"/>
    <property type="match status" value="1"/>
</dbReference>
<dbReference type="SUPFAM" id="SSF53850">
    <property type="entry name" value="Periplasmic binding protein-like II"/>
    <property type="match status" value="1"/>
</dbReference>
<dbReference type="InterPro" id="IPR051455">
    <property type="entry name" value="Bact_solute-bind_prot3"/>
</dbReference>
<gene>
    <name evidence="5" type="ORF">FB559_0518</name>
</gene>
<keyword evidence="3" id="KW-0732">Signal</keyword>
<dbReference type="Proteomes" id="UP000316096">
    <property type="component" value="Unassembled WGS sequence"/>
</dbReference>
<dbReference type="PANTHER" id="PTHR30085:SF6">
    <property type="entry name" value="ABC TRANSPORTER GLUTAMINE-BINDING PROTEIN GLNH"/>
    <property type="match status" value="1"/>
</dbReference>
<evidence type="ECO:0000256" key="2">
    <source>
        <dbReference type="ARBA" id="ARBA00022448"/>
    </source>
</evidence>
<protein>
    <submittedName>
        <fullName evidence="5">Amino acid ABC transporter substrate-binding protein (PAAT family)</fullName>
    </submittedName>
</protein>
<keyword evidence="6" id="KW-1185">Reference proteome</keyword>
<dbReference type="EMBL" id="VFOZ01000001">
    <property type="protein sequence ID" value="TQL95025.1"/>
    <property type="molecule type" value="Genomic_DNA"/>
</dbReference>
<evidence type="ECO:0000313" key="6">
    <source>
        <dbReference type="Proteomes" id="UP000316096"/>
    </source>
</evidence>
<dbReference type="GO" id="GO:0006865">
    <property type="term" value="P:amino acid transport"/>
    <property type="evidence" value="ECO:0007669"/>
    <property type="project" value="TreeGrafter"/>
</dbReference>
<evidence type="ECO:0000259" key="4">
    <source>
        <dbReference type="SMART" id="SM00062"/>
    </source>
</evidence>
<dbReference type="SMART" id="SM00062">
    <property type="entry name" value="PBPb"/>
    <property type="match status" value="1"/>
</dbReference>
<dbReference type="Pfam" id="PF00497">
    <property type="entry name" value="SBP_bac_3"/>
    <property type="match status" value="1"/>
</dbReference>
<dbReference type="Gene3D" id="3.40.190.10">
    <property type="entry name" value="Periplasmic binding protein-like II"/>
    <property type="match status" value="2"/>
</dbReference>